<evidence type="ECO:0000313" key="15">
    <source>
        <dbReference type="Proteomes" id="UP001335100"/>
    </source>
</evidence>
<evidence type="ECO:0000256" key="7">
    <source>
        <dbReference type="ARBA" id="ARBA00023004"/>
    </source>
</evidence>
<dbReference type="SUPFAM" id="SSF143548">
    <property type="entry name" value="Serine metabolism enzymes domain"/>
    <property type="match status" value="1"/>
</dbReference>
<keyword evidence="6 11" id="KW-0479">Metal-binding</keyword>
<comment type="catalytic activity">
    <reaction evidence="10 11">
        <text>L-serine = pyruvate + NH4(+)</text>
        <dbReference type="Rhea" id="RHEA:19169"/>
        <dbReference type="ChEBI" id="CHEBI:15361"/>
        <dbReference type="ChEBI" id="CHEBI:28938"/>
        <dbReference type="ChEBI" id="CHEBI:33384"/>
        <dbReference type="EC" id="4.3.1.17"/>
    </reaction>
</comment>
<keyword evidence="15" id="KW-1185">Reference proteome</keyword>
<evidence type="ECO:0000256" key="2">
    <source>
        <dbReference type="ARBA" id="ARBA00004742"/>
    </source>
</evidence>
<keyword evidence="4 11" id="KW-0312">Gluconeogenesis</keyword>
<dbReference type="InterPro" id="IPR051318">
    <property type="entry name" value="Fe-S_L-Ser"/>
</dbReference>
<evidence type="ECO:0000256" key="5">
    <source>
        <dbReference type="ARBA" id="ARBA00022485"/>
    </source>
</evidence>
<evidence type="ECO:0000256" key="8">
    <source>
        <dbReference type="ARBA" id="ARBA00023014"/>
    </source>
</evidence>
<evidence type="ECO:0000256" key="11">
    <source>
        <dbReference type="RuleBase" id="RU366059"/>
    </source>
</evidence>
<keyword evidence="8 11" id="KW-0411">Iron-sulfur</keyword>
<evidence type="ECO:0000256" key="10">
    <source>
        <dbReference type="ARBA" id="ARBA00049406"/>
    </source>
</evidence>
<evidence type="ECO:0000256" key="9">
    <source>
        <dbReference type="ARBA" id="ARBA00023239"/>
    </source>
</evidence>
<reference evidence="14 15" key="1">
    <citation type="submission" date="2024-01" db="EMBL/GenBank/DDBJ databases">
        <title>Unpublished Manusciprt.</title>
        <authorList>
            <person name="Duman M."/>
            <person name="Valdes E.G."/>
            <person name="Ajmi N."/>
            <person name="Altun S."/>
            <person name="Saticioglu I.B."/>
        </authorList>
    </citation>
    <scope>NUCLEOTIDE SEQUENCE [LARGE SCALE GENOMIC DNA]</scope>
    <source>
        <strain evidence="14 15">148P</strain>
    </source>
</reference>
<protein>
    <recommendedName>
        <fullName evidence="11">L-serine dehydratase</fullName>
        <ecNumber evidence="11">4.3.1.17</ecNumber>
    </recommendedName>
</protein>
<comment type="cofactor">
    <cofactor evidence="1 11">
        <name>[4Fe-4S] cluster</name>
        <dbReference type="ChEBI" id="CHEBI:49883"/>
    </cofactor>
</comment>
<accession>A0ABU7I122</accession>
<dbReference type="PANTHER" id="PTHR30182">
    <property type="entry name" value="L-SERINE DEHYDRATASE"/>
    <property type="match status" value="1"/>
</dbReference>
<evidence type="ECO:0000256" key="1">
    <source>
        <dbReference type="ARBA" id="ARBA00001966"/>
    </source>
</evidence>
<evidence type="ECO:0000256" key="4">
    <source>
        <dbReference type="ARBA" id="ARBA00022432"/>
    </source>
</evidence>
<evidence type="ECO:0000259" key="12">
    <source>
        <dbReference type="Pfam" id="PF03313"/>
    </source>
</evidence>
<evidence type="ECO:0000259" key="13">
    <source>
        <dbReference type="Pfam" id="PF03315"/>
    </source>
</evidence>
<proteinExistence type="inferred from homology"/>
<comment type="pathway">
    <text evidence="2">Carbohydrate biosynthesis; gluconeogenesis.</text>
</comment>
<dbReference type="PANTHER" id="PTHR30182:SF1">
    <property type="entry name" value="L-SERINE DEHYDRATASE 1"/>
    <property type="match status" value="1"/>
</dbReference>
<feature type="domain" description="Serine dehydratase-like alpha subunit" evidence="12">
    <location>
        <begin position="187"/>
        <end position="452"/>
    </location>
</feature>
<keyword evidence="5 11" id="KW-0004">4Fe-4S</keyword>
<keyword evidence="9 11" id="KW-0456">Lyase</keyword>
<organism evidence="14 15">
    <name type="scientific">Pseudomonas ulcerans</name>
    <dbReference type="NCBI Taxonomy" id="3115852"/>
    <lineage>
        <taxon>Bacteria</taxon>
        <taxon>Pseudomonadati</taxon>
        <taxon>Pseudomonadota</taxon>
        <taxon>Gammaproteobacteria</taxon>
        <taxon>Pseudomonadales</taxon>
        <taxon>Pseudomonadaceae</taxon>
        <taxon>Pseudomonas</taxon>
    </lineage>
</organism>
<feature type="domain" description="Serine dehydratase beta chain" evidence="13">
    <location>
        <begin position="4"/>
        <end position="156"/>
    </location>
</feature>
<dbReference type="Proteomes" id="UP001335100">
    <property type="component" value="Unassembled WGS sequence"/>
</dbReference>
<dbReference type="NCBIfam" id="TIGR00720">
    <property type="entry name" value="sda_mono"/>
    <property type="match status" value="1"/>
</dbReference>
<comment type="caution">
    <text evidence="14">The sequence shown here is derived from an EMBL/GenBank/DDBJ whole genome shotgun (WGS) entry which is preliminary data.</text>
</comment>
<comment type="similarity">
    <text evidence="3 11">Belongs to the iron-sulfur dependent L-serine dehydratase family.</text>
</comment>
<name>A0ABU7I122_9PSED</name>
<gene>
    <name evidence="14" type="ORF">V0R50_30215</name>
</gene>
<dbReference type="InterPro" id="IPR004644">
    <property type="entry name" value="Fe-S_L-Ser_mono"/>
</dbReference>
<dbReference type="GO" id="GO:0003941">
    <property type="term" value="F:L-serine ammonia-lyase activity"/>
    <property type="evidence" value="ECO:0007669"/>
    <property type="project" value="UniProtKB-EC"/>
</dbReference>
<evidence type="ECO:0000313" key="14">
    <source>
        <dbReference type="EMBL" id="MEE1937523.1"/>
    </source>
</evidence>
<evidence type="ECO:0000256" key="6">
    <source>
        <dbReference type="ARBA" id="ARBA00022723"/>
    </source>
</evidence>
<dbReference type="EC" id="4.3.1.17" evidence="11"/>
<dbReference type="Gene3D" id="3.30.1330.90">
    <property type="entry name" value="D-3-phosphoglycerate dehydrogenase, domain 3"/>
    <property type="match status" value="1"/>
</dbReference>
<dbReference type="Pfam" id="PF03313">
    <property type="entry name" value="SDH_alpha"/>
    <property type="match status" value="1"/>
</dbReference>
<dbReference type="RefSeq" id="WP_330078174.1">
    <property type="nucleotide sequence ID" value="NZ_JAZDQJ010000066.1"/>
</dbReference>
<dbReference type="InterPro" id="IPR029009">
    <property type="entry name" value="ASB_dom_sf"/>
</dbReference>
<dbReference type="InterPro" id="IPR005131">
    <property type="entry name" value="Ser_deHydtase_bsu"/>
</dbReference>
<dbReference type="EMBL" id="JAZDQJ010000066">
    <property type="protein sequence ID" value="MEE1937523.1"/>
    <property type="molecule type" value="Genomic_DNA"/>
</dbReference>
<sequence length="458" mass="48944">MSLSVFDLFKIGIGPSSSHTVGPMRAAARFAEGLRRDGLLAATHSVKVELYGSLGATGKGHGSDKAVILGLEGEHPDSVDTDSIPARLQAIRDSGRLTLLGEQLIDFHEKQHLAMIRKPLDYHPNGMIFRAFDSAGLQIRSREYYSVGGGFVVDEDAAGANRIVEDKTALAYPFKTARELLAHCSAQHLSISQVMLVNEAAWRAESETRAGLLKIWQVMQDCVSAGCRHEGILPGGLKVKRRAPELYRQLCSSPEASLRDALSVLDWVNLYALAVNEENAFGGRVVTAPTNGAAGIVPAVLHYYMRFIPGANEDGVVRFLLTAAAIGILYKENASISGAEVGCQGEVGVACSMAAGALCEVMGGSVQQVENAAEIGMEHNLGLTCDPIGGLVQVPCIERNAMGSVKAINAVRMALRGDGQHFVSLDKVIRTMRQTGADMKSKYKETARGGLAVNIIEC</sequence>
<evidence type="ECO:0000256" key="3">
    <source>
        <dbReference type="ARBA" id="ARBA00008636"/>
    </source>
</evidence>
<keyword evidence="7 11" id="KW-0408">Iron</keyword>
<dbReference type="InterPro" id="IPR005130">
    <property type="entry name" value="Ser_deHydtase-like_asu"/>
</dbReference>
<dbReference type="Pfam" id="PF03315">
    <property type="entry name" value="SDH_beta"/>
    <property type="match status" value="1"/>
</dbReference>